<reference evidence="7 8" key="1">
    <citation type="submission" date="2018-06" db="EMBL/GenBank/DDBJ databases">
        <title>Echinicola strongylocentroti sp. nov., isolated from a sea urchin Strongylocentrotus intermedius.</title>
        <authorList>
            <person name="Bae S.S."/>
        </authorList>
    </citation>
    <scope>NUCLEOTIDE SEQUENCE [LARGE SCALE GENOMIC DNA]</scope>
    <source>
        <strain evidence="7 8">MEBiC08714</strain>
    </source>
</reference>
<feature type="domain" description="SPOR" evidence="6">
    <location>
        <begin position="820"/>
        <end position="897"/>
    </location>
</feature>
<dbReference type="InterPro" id="IPR011990">
    <property type="entry name" value="TPR-like_helical_dom_sf"/>
</dbReference>
<evidence type="ECO:0000259" key="6">
    <source>
        <dbReference type="PROSITE" id="PS51724"/>
    </source>
</evidence>
<evidence type="ECO:0000256" key="2">
    <source>
        <dbReference type="ARBA" id="ARBA00023136"/>
    </source>
</evidence>
<keyword evidence="8" id="KW-1185">Reference proteome</keyword>
<dbReference type="InterPro" id="IPR006665">
    <property type="entry name" value="OmpA-like"/>
</dbReference>
<dbReference type="GO" id="GO:0042834">
    <property type="term" value="F:peptidoglycan binding"/>
    <property type="evidence" value="ECO:0007669"/>
    <property type="project" value="InterPro"/>
</dbReference>
<dbReference type="AlphaFoldDB" id="A0A2Z4IIT7"/>
<organism evidence="7 8">
    <name type="scientific">Echinicola strongylocentroti</name>
    <dbReference type="NCBI Taxonomy" id="1795355"/>
    <lineage>
        <taxon>Bacteria</taxon>
        <taxon>Pseudomonadati</taxon>
        <taxon>Bacteroidota</taxon>
        <taxon>Cytophagia</taxon>
        <taxon>Cytophagales</taxon>
        <taxon>Cyclobacteriaceae</taxon>
        <taxon>Echinicola</taxon>
    </lineage>
</organism>
<dbReference type="EMBL" id="CP030041">
    <property type="protein sequence ID" value="AWW31052.1"/>
    <property type="molecule type" value="Genomic_DNA"/>
</dbReference>
<evidence type="ECO:0000313" key="7">
    <source>
        <dbReference type="EMBL" id="AWW31052.1"/>
    </source>
</evidence>
<dbReference type="OrthoDB" id="9809364at2"/>
<feature type="domain" description="OmpA-like" evidence="5">
    <location>
        <begin position="679"/>
        <end position="800"/>
    </location>
</feature>
<dbReference type="PROSITE" id="PS51724">
    <property type="entry name" value="SPOR"/>
    <property type="match status" value="1"/>
</dbReference>
<dbReference type="GO" id="GO:0009279">
    <property type="term" value="C:cell outer membrane"/>
    <property type="evidence" value="ECO:0007669"/>
    <property type="project" value="UniProtKB-SubCell"/>
</dbReference>
<keyword evidence="2 4" id="KW-0472">Membrane</keyword>
<proteinExistence type="predicted"/>
<dbReference type="SUPFAM" id="SSF103088">
    <property type="entry name" value="OmpA-like"/>
    <property type="match status" value="2"/>
</dbReference>
<evidence type="ECO:0000313" key="8">
    <source>
        <dbReference type="Proteomes" id="UP000248688"/>
    </source>
</evidence>
<name>A0A2Z4IIT7_9BACT</name>
<evidence type="ECO:0000256" key="1">
    <source>
        <dbReference type="ARBA" id="ARBA00004442"/>
    </source>
</evidence>
<evidence type="ECO:0000256" key="3">
    <source>
        <dbReference type="ARBA" id="ARBA00023237"/>
    </source>
</evidence>
<dbReference type="PRINTS" id="PR01021">
    <property type="entry name" value="OMPADOMAIN"/>
</dbReference>
<dbReference type="Pfam" id="PF00691">
    <property type="entry name" value="OmpA"/>
    <property type="match status" value="2"/>
</dbReference>
<dbReference type="PROSITE" id="PS51123">
    <property type="entry name" value="OMPA_2"/>
    <property type="match status" value="2"/>
</dbReference>
<dbReference type="SUPFAM" id="SSF82171">
    <property type="entry name" value="DPP6 N-terminal domain-like"/>
    <property type="match status" value="1"/>
</dbReference>
<accession>A0A2Z4IIT7</accession>
<dbReference type="SUPFAM" id="SSF48452">
    <property type="entry name" value="TPR-like"/>
    <property type="match status" value="1"/>
</dbReference>
<protein>
    <submittedName>
        <fullName evidence="7">OmpA family protein</fullName>
    </submittedName>
</protein>
<evidence type="ECO:0000259" key="5">
    <source>
        <dbReference type="PROSITE" id="PS51123"/>
    </source>
</evidence>
<dbReference type="PANTHER" id="PTHR30329:SF21">
    <property type="entry name" value="LIPOPROTEIN YIAD-RELATED"/>
    <property type="match status" value="1"/>
</dbReference>
<evidence type="ECO:0000256" key="4">
    <source>
        <dbReference type="PROSITE-ProRule" id="PRU00473"/>
    </source>
</evidence>
<comment type="subcellular location">
    <subcellularLocation>
        <location evidence="1">Cell outer membrane</location>
    </subcellularLocation>
</comment>
<dbReference type="InterPro" id="IPR006664">
    <property type="entry name" value="OMP_bac"/>
</dbReference>
<keyword evidence="3" id="KW-0998">Cell outer membrane</keyword>
<dbReference type="InterPro" id="IPR007730">
    <property type="entry name" value="SPOR-like_dom"/>
</dbReference>
<feature type="domain" description="OmpA-like" evidence="5">
    <location>
        <begin position="538"/>
        <end position="660"/>
    </location>
</feature>
<dbReference type="Gene3D" id="3.30.1330.60">
    <property type="entry name" value="OmpA-like domain"/>
    <property type="match status" value="2"/>
</dbReference>
<dbReference type="InterPro" id="IPR050330">
    <property type="entry name" value="Bact_OuterMem_StrucFunc"/>
</dbReference>
<dbReference type="CDD" id="cd07185">
    <property type="entry name" value="OmpA_C-like"/>
    <property type="match status" value="2"/>
</dbReference>
<dbReference type="KEGG" id="est:DN752_13475"/>
<dbReference type="Proteomes" id="UP000248688">
    <property type="component" value="Chromosome"/>
</dbReference>
<dbReference type="InterPro" id="IPR036737">
    <property type="entry name" value="OmpA-like_sf"/>
</dbReference>
<gene>
    <name evidence="7" type="ORF">DN752_13475</name>
</gene>
<dbReference type="PANTHER" id="PTHR30329">
    <property type="entry name" value="STATOR ELEMENT OF FLAGELLAR MOTOR COMPLEX"/>
    <property type="match status" value="1"/>
</dbReference>
<sequence length="898" mass="101357">MVLVMDKIFKAAFVVIFVMLVSEKGYGQQALLRYADKEYELLHYQESAEAYERAFKKRGKYPAAKGAALSHEKMNDYSAAYEWWQKVIGFEQSTTDDYVHFAATANNQGKLEEVLAALDTLPDREGLDALNLDSLMYWYNESPKQDLQPMEALNSSAADFGLVEDGRGNKYFTSDRGNSGNSKKSALRFDVSGKMNEDFYEWTGRDFLHVYKADTSGSISSLDVPVPDSYHFADPFFTEGGDVVFYTVTRKVKRQNGKKIRPAKRVNPEMDYGQGAPSYIDYHAELYFSHLNDKGEFTDYQPVPWNDAIGYSVITPFVDEEARMLYFASDMPGGHGGYDIYAVSFDEDFNFGTVQNLGEVINSPEDERDPFMKDDTFYFSSNGHFGLGGFDLFSANHKDENFSALKNLGLPYNSVRDDFGITLAEGGQMYLSSDRSGGSGLDDIYTIQAMLMRFLGRVVNCEGALVSDGFMAEMIKKDEQRALTLDQETAGEIQRDLEPGEEYTLKISKRGYFPVYDGQIKAEAEDGLVEREYTLVPIPYQRTVFVDLVYYDLDKAVIRSDAMAVLDKVAELMASQSYLDLQVRSHTDARASNEYNETLSNSRADAVAAYLEGKGISSERVHEAWYGEEELINDCGDGQPCPEWKHQLNRRSELVLMAFSEEGKEYELPADLKDLCDEPNLGVTMDVPTIYFDFDQYTLRPTSVSQLDRVALLMKERPEVELALAGHTDIRGSESYNEVLSEHRAEVVRDYLIKLGIDAERISYKWYGKTQPVHDCSEQPCSEADHQLNRRTEIMLMLDGLNINEAPAPMSGGEEAAAMPLATEEIYLISGVFSTVDNASKHLDGLGRKGFAQAKYFYNPDDQLFYCYVTTFDSFHAASKGLEQYKSDGLENVWVKKM</sequence>